<geneLocation type="plasmid" evidence="3">
    <name>pTP33</name>
</geneLocation>
<dbReference type="GO" id="GO:0006310">
    <property type="term" value="P:DNA recombination"/>
    <property type="evidence" value="ECO:0007669"/>
    <property type="project" value="UniProtKB-KW"/>
</dbReference>
<dbReference type="AlphaFoldDB" id="A0A0K1H0I8"/>
<dbReference type="EMBL" id="KT020860">
    <property type="protein sequence ID" value="AKT73145.1"/>
    <property type="molecule type" value="Genomic_DNA"/>
</dbReference>
<accession>A0A0K1H0I8</accession>
<dbReference type="InterPro" id="IPR011010">
    <property type="entry name" value="DNA_brk_join_enz"/>
</dbReference>
<dbReference type="PROSITE" id="PS51898">
    <property type="entry name" value="TYR_RECOMBINASE"/>
    <property type="match status" value="1"/>
</dbReference>
<dbReference type="Gene3D" id="1.10.443.10">
    <property type="entry name" value="Intergrase catalytic core"/>
    <property type="match status" value="1"/>
</dbReference>
<dbReference type="GO" id="GO:0015074">
    <property type="term" value="P:DNA integration"/>
    <property type="evidence" value="ECO:0007669"/>
    <property type="project" value="InterPro"/>
</dbReference>
<evidence type="ECO:0000259" key="2">
    <source>
        <dbReference type="PROSITE" id="PS51898"/>
    </source>
</evidence>
<dbReference type="SUPFAM" id="SSF56349">
    <property type="entry name" value="DNA breaking-rejoining enzymes"/>
    <property type="match status" value="1"/>
</dbReference>
<evidence type="ECO:0000256" key="1">
    <source>
        <dbReference type="ARBA" id="ARBA00023172"/>
    </source>
</evidence>
<dbReference type="InterPro" id="IPR013762">
    <property type="entry name" value="Integrase-like_cat_sf"/>
</dbReference>
<name>A0A0K1H0I8_YERPE</name>
<keyword evidence="1" id="KW-0233">DNA recombination</keyword>
<keyword evidence="3" id="KW-0614">Plasmid</keyword>
<dbReference type="GO" id="GO:0003677">
    <property type="term" value="F:DNA binding"/>
    <property type="evidence" value="ECO:0007669"/>
    <property type="project" value="InterPro"/>
</dbReference>
<dbReference type="InterPro" id="IPR002104">
    <property type="entry name" value="Integrase_catalytic"/>
</dbReference>
<reference evidence="3" key="1">
    <citation type="submission" date="2015-06" db="EMBL/GenBank/DDBJ databases">
        <title>Complete cryptic plasmid (pTP33) assembly of Yersinia pestis biovar Medievalis strain I-2638.</title>
        <authorList>
            <person name="Afanas'ev M.V."/>
            <person name="Tokmakova E.G."/>
            <person name="Polovinkina V.S."/>
            <person name="Sidorova E.A."/>
            <person name="Sinkov V.V."/>
            <person name="Balakhonov S.V."/>
        </authorList>
    </citation>
    <scope>NUCLEOTIDE SEQUENCE</scope>
    <source>
        <strain evidence="3">I-2638</strain>
        <plasmid evidence="3">pTP33</plasmid>
    </source>
</reference>
<feature type="domain" description="Tyr recombinase" evidence="2">
    <location>
        <begin position="155"/>
        <end position="303"/>
    </location>
</feature>
<protein>
    <submittedName>
        <fullName evidence="3">Integrase</fullName>
    </submittedName>
</protein>
<organism evidence="3">
    <name type="scientific">Yersinia pestis</name>
    <dbReference type="NCBI Taxonomy" id="632"/>
    <lineage>
        <taxon>Bacteria</taxon>
        <taxon>Pseudomonadati</taxon>
        <taxon>Pseudomonadota</taxon>
        <taxon>Gammaproteobacteria</taxon>
        <taxon>Enterobacterales</taxon>
        <taxon>Yersiniaceae</taxon>
        <taxon>Yersinia</taxon>
    </lineage>
</organism>
<evidence type="ECO:0000313" key="3">
    <source>
        <dbReference type="EMBL" id="AKT73145.1"/>
    </source>
</evidence>
<proteinExistence type="predicted"/>
<sequence length="303" mass="34715">MASIFSYQNRQGKTQYRVHFLRDGTMRKRVFKTIEEACELLYQAENDGFSLISAENNNEKKIWSLQKLIYFFVGHKHHQMRHNEIKLSTYMKVRYELLAIRGDIVTKPVTKVCARDFTSGFSPAAILYLRAAFKLLISMNRIEFNPVPKPPKTVKKPVIIPSKKTIENLLRDSEPRERIACYLGAVCGLRIGEALALTYRDVDERSITINKQMTKSGVRTGLKRGLQRRITMPAKLYALLEPDKLDTDAPLIASETTGQAMSLGYSTSGKLSQVLEKYEVTVYHHLRHFAVSRLAERGWISSR</sequence>